<dbReference type="Proteomes" id="UP001235939">
    <property type="component" value="Chromosome 17"/>
</dbReference>
<evidence type="ECO:0000259" key="12">
    <source>
        <dbReference type="Pfam" id="PF13733"/>
    </source>
</evidence>
<feature type="domain" description="Galactosyltransferase N-terminal" evidence="12">
    <location>
        <begin position="20"/>
        <end position="123"/>
    </location>
</feature>
<keyword evidence="14" id="KW-1185">Reference proteome</keyword>
<dbReference type="SUPFAM" id="SSF53448">
    <property type="entry name" value="Nucleotide-diphospho-sugar transferases"/>
    <property type="match status" value="1"/>
</dbReference>
<evidence type="ECO:0000256" key="3">
    <source>
        <dbReference type="ARBA" id="ARBA00005735"/>
    </source>
</evidence>
<dbReference type="Gene3D" id="3.90.550.10">
    <property type="entry name" value="Spore Coat Polysaccharide Biosynthesis Protein SpsA, Chain A"/>
    <property type="match status" value="1"/>
</dbReference>
<protein>
    <submittedName>
        <fullName evidence="13">B4GALT3</fullName>
    </submittedName>
</protein>
<dbReference type="Pfam" id="PF13733">
    <property type="entry name" value="Glyco_transf_7N"/>
    <property type="match status" value="1"/>
</dbReference>
<reference evidence="13 14" key="1">
    <citation type="submission" date="2022-01" db="EMBL/GenBank/DDBJ databases">
        <title>A chromosomal length assembly of Cordylochernes scorpioides.</title>
        <authorList>
            <person name="Zeh D."/>
            <person name="Zeh J."/>
        </authorList>
    </citation>
    <scope>NUCLEOTIDE SEQUENCE [LARGE SCALE GENOMIC DNA]</scope>
    <source>
        <strain evidence="13">IN4F17</strain>
        <tissue evidence="13">Whole Body</tissue>
    </source>
</reference>
<evidence type="ECO:0000256" key="1">
    <source>
        <dbReference type="ARBA" id="ARBA00004606"/>
    </source>
</evidence>
<name>A0ABY6LEU8_9ARAC</name>
<sequence length="256" mass="29178">MGPRQVSINPPDSRTLLNITGVAEGGRSMDSEECRSSQRVAILVPYRNRSQQLQVFLSHLHPMLQKQRLRYGIFLIEQNDNLDFNRAALFNVGYLTAVKEDFDCFFFHDVDLIPEDERLLYTCCLDFPAHFSVAVDELDYELLYPELYGGVSAMTARQVEAVNGFSNKFWGWGGEDDDMYKRIVARGMKIARPPASIARYVALRHPKAKPNPHRHEILETGVQRISTDGLNSVRYNSSVILQPLYTHILASLDPNM</sequence>
<dbReference type="InterPro" id="IPR027791">
    <property type="entry name" value="Galactosyl_T_C"/>
</dbReference>
<accession>A0ABY6LEU8</accession>
<dbReference type="EMBL" id="CP092879">
    <property type="protein sequence ID" value="UYV79374.1"/>
    <property type="molecule type" value="Genomic_DNA"/>
</dbReference>
<dbReference type="InterPro" id="IPR029044">
    <property type="entry name" value="Nucleotide-diphossugar_trans"/>
</dbReference>
<organism evidence="13 14">
    <name type="scientific">Cordylochernes scorpioides</name>
    <dbReference type="NCBI Taxonomy" id="51811"/>
    <lineage>
        <taxon>Eukaryota</taxon>
        <taxon>Metazoa</taxon>
        <taxon>Ecdysozoa</taxon>
        <taxon>Arthropoda</taxon>
        <taxon>Chelicerata</taxon>
        <taxon>Arachnida</taxon>
        <taxon>Pseudoscorpiones</taxon>
        <taxon>Cheliferoidea</taxon>
        <taxon>Chernetidae</taxon>
        <taxon>Cordylochernes</taxon>
    </lineage>
</organism>
<comment type="pathway">
    <text evidence="2">Protein modification; protein glycosylation.</text>
</comment>
<evidence type="ECO:0000256" key="5">
    <source>
        <dbReference type="ARBA" id="ARBA00022679"/>
    </source>
</evidence>
<keyword evidence="9" id="KW-0472">Membrane</keyword>
<evidence type="ECO:0000256" key="9">
    <source>
        <dbReference type="ARBA" id="ARBA00023136"/>
    </source>
</evidence>
<gene>
    <name evidence="13" type="ORF">LAZ67_17002358</name>
</gene>
<evidence type="ECO:0000259" key="11">
    <source>
        <dbReference type="Pfam" id="PF02709"/>
    </source>
</evidence>
<comment type="similarity">
    <text evidence="3">Belongs to the glycosyltransferase 7 family.</text>
</comment>
<evidence type="ECO:0000313" key="13">
    <source>
        <dbReference type="EMBL" id="UYV79374.1"/>
    </source>
</evidence>
<evidence type="ECO:0000256" key="10">
    <source>
        <dbReference type="ARBA" id="ARBA00023180"/>
    </source>
</evidence>
<evidence type="ECO:0000256" key="4">
    <source>
        <dbReference type="ARBA" id="ARBA00022676"/>
    </source>
</evidence>
<dbReference type="CDD" id="cd00899">
    <property type="entry name" value="b4GalT"/>
    <property type="match status" value="1"/>
</dbReference>
<keyword evidence="5" id="KW-0808">Transferase</keyword>
<keyword evidence="6" id="KW-0812">Transmembrane</keyword>
<comment type="subcellular location">
    <subcellularLocation>
        <location evidence="1">Membrane</location>
        <topology evidence="1">Single-pass type II membrane protein</topology>
    </subcellularLocation>
</comment>
<proteinExistence type="inferred from homology"/>
<evidence type="ECO:0000256" key="2">
    <source>
        <dbReference type="ARBA" id="ARBA00004922"/>
    </source>
</evidence>
<keyword evidence="7" id="KW-0735">Signal-anchor</keyword>
<dbReference type="InterPro" id="IPR027995">
    <property type="entry name" value="Galactosyl_T_N"/>
</dbReference>
<dbReference type="PRINTS" id="PR02050">
    <property type="entry name" value="B14GALTRFASE"/>
</dbReference>
<dbReference type="PANTHER" id="PTHR19300">
    <property type="entry name" value="BETA-1,4-GALACTOSYLTRANSFERASE"/>
    <property type="match status" value="1"/>
</dbReference>
<dbReference type="Pfam" id="PF02709">
    <property type="entry name" value="Glyco_transf_7C"/>
    <property type="match status" value="1"/>
</dbReference>
<evidence type="ECO:0000313" key="14">
    <source>
        <dbReference type="Proteomes" id="UP001235939"/>
    </source>
</evidence>
<dbReference type="PANTHER" id="PTHR19300:SF57">
    <property type="entry name" value="BETA-1,4-N-ACETYLGALACTOSAMINYLTRANSFERASE"/>
    <property type="match status" value="1"/>
</dbReference>
<keyword evidence="4" id="KW-0328">Glycosyltransferase</keyword>
<evidence type="ECO:0000256" key="8">
    <source>
        <dbReference type="ARBA" id="ARBA00022989"/>
    </source>
</evidence>
<keyword evidence="8" id="KW-1133">Transmembrane helix</keyword>
<keyword evidence="10" id="KW-0325">Glycoprotein</keyword>
<dbReference type="InterPro" id="IPR003859">
    <property type="entry name" value="Galactosyl_T"/>
</dbReference>
<evidence type="ECO:0000256" key="6">
    <source>
        <dbReference type="ARBA" id="ARBA00022692"/>
    </source>
</evidence>
<evidence type="ECO:0000256" key="7">
    <source>
        <dbReference type="ARBA" id="ARBA00022968"/>
    </source>
</evidence>
<feature type="domain" description="Galactosyltransferase C-terminal" evidence="11">
    <location>
        <begin position="130"/>
        <end position="205"/>
    </location>
</feature>